<proteinExistence type="predicted"/>
<dbReference type="EMBL" id="JAQMUH010000187">
    <property type="protein sequence ID" value="MDB9541282.1"/>
    <property type="molecule type" value="Genomic_DNA"/>
</dbReference>
<reference evidence="1 2" key="1">
    <citation type="submission" date="2023-01" db="EMBL/GenBank/DDBJ databases">
        <title>Genomes from the Australian National Cyanobacteria Reference Collection.</title>
        <authorList>
            <person name="Willis A."/>
            <person name="Lee E.M.F."/>
        </authorList>
    </citation>
    <scope>NUCLEOTIDE SEQUENCE [LARGE SCALE GENOMIC DNA]</scope>
    <source>
        <strain evidence="1 2">CS-1033</strain>
    </source>
</reference>
<organism evidence="1 2">
    <name type="scientific">Anabaenopsis arnoldii</name>
    <dbReference type="NCBI Taxonomy" id="2152938"/>
    <lineage>
        <taxon>Bacteria</taxon>
        <taxon>Bacillati</taxon>
        <taxon>Cyanobacteriota</taxon>
        <taxon>Cyanophyceae</taxon>
        <taxon>Nostocales</taxon>
        <taxon>Nodulariaceae</taxon>
        <taxon>Anabaenopsis</taxon>
    </lineage>
</organism>
<dbReference type="Proteomes" id="UP001212499">
    <property type="component" value="Unassembled WGS sequence"/>
</dbReference>
<evidence type="ECO:0000313" key="2">
    <source>
        <dbReference type="Proteomes" id="UP001212499"/>
    </source>
</evidence>
<accession>A0ABT5AX80</accession>
<gene>
    <name evidence="1" type="ORF">PN457_16720</name>
</gene>
<comment type="caution">
    <text evidence="1">The sequence shown here is derived from an EMBL/GenBank/DDBJ whole genome shotgun (WGS) entry which is preliminary data.</text>
</comment>
<dbReference type="RefSeq" id="WP_271734682.1">
    <property type="nucleotide sequence ID" value="NZ_JANQDP010000195.1"/>
</dbReference>
<evidence type="ECO:0000313" key="1">
    <source>
        <dbReference type="EMBL" id="MDB9541282.1"/>
    </source>
</evidence>
<protein>
    <submittedName>
        <fullName evidence="1">Uncharacterized protein</fullName>
    </submittedName>
</protein>
<sequence length="95" mass="11096">MKIAQLVPRRERVPLWYQLPPPTSCTILIIRDTQKVFTYYRQQPYVSISKAGQRIKLNYVATYKGIEAQDYPFIVQPEKSYYLAFLGRFCVGKGS</sequence>
<keyword evidence="2" id="KW-1185">Reference proteome</keyword>
<name>A0ABT5AX80_9CYAN</name>